<feature type="binding site" evidence="7">
    <location>
        <position position="133"/>
    </location>
    <ligand>
        <name>Zn(2+)</name>
        <dbReference type="ChEBI" id="CHEBI:29105"/>
        <label>2</label>
    </ligand>
</feature>
<dbReference type="Pfam" id="PF00753">
    <property type="entry name" value="Lactamase_B"/>
    <property type="match status" value="1"/>
</dbReference>
<dbReference type="PIRSF" id="PIRSF005457">
    <property type="entry name" value="Glx"/>
    <property type="match status" value="1"/>
</dbReference>
<evidence type="ECO:0000259" key="8">
    <source>
        <dbReference type="SMART" id="SM00849"/>
    </source>
</evidence>
<accession>A0AAU7JCS6</accession>
<sequence length="255" mass="27353">MPAEIRQFIIASDNFGVLLHDPSTGATASIDACQEEPILNALNEAGWTLTHILVTHHHDDHIAGIPGLKARTGARVIGPAKDQDRIPGMDRGLSEGDAVIVGSLGATVIETPGHTRNHINYHFPEERLLFSGDTLFSLGCGRLFEGSPADMFKSLGKLAALPDETRVYCGHEYTLSNARFALTVDPDNAALRARAAEVEQLRAAGAFTLPTTIGREKATNPFLRAADPAVAAAVGMAGRSPLEVFTELRERKNRA</sequence>
<dbReference type="SUPFAM" id="SSF56281">
    <property type="entry name" value="Metallo-hydrolase/oxidoreductase"/>
    <property type="match status" value="1"/>
</dbReference>
<dbReference type="InterPro" id="IPR035680">
    <property type="entry name" value="Clx_II_MBL"/>
</dbReference>
<feature type="binding site" evidence="7">
    <location>
        <position position="58"/>
    </location>
    <ligand>
        <name>Zn(2+)</name>
        <dbReference type="ChEBI" id="CHEBI:29105"/>
        <label>1</label>
    </ligand>
</feature>
<gene>
    <name evidence="7 9" type="primary">gloB</name>
    <name evidence="9" type="ORF">ABEG18_21150</name>
</gene>
<dbReference type="GO" id="GO:0046872">
    <property type="term" value="F:metal ion binding"/>
    <property type="evidence" value="ECO:0007669"/>
    <property type="project" value="UniProtKB-KW"/>
</dbReference>
<feature type="binding site" evidence="7">
    <location>
        <position position="60"/>
    </location>
    <ligand>
        <name>Zn(2+)</name>
        <dbReference type="ChEBI" id="CHEBI:29105"/>
        <label>2</label>
    </ligand>
</feature>
<dbReference type="Gene3D" id="3.60.15.10">
    <property type="entry name" value="Ribonuclease Z/Hydroxyacylglutathione hydrolase-like"/>
    <property type="match status" value="1"/>
</dbReference>
<comment type="function">
    <text evidence="7">Thiolesterase that catalyzes the hydrolysis of S-D-lactoyl-glutathione to form glutathione and D-lactic acid.</text>
</comment>
<name>A0AAU7JCS6_9HYPH</name>
<dbReference type="RefSeq" id="WP_406855025.1">
    <property type="nucleotide sequence ID" value="NZ_CP157484.1"/>
</dbReference>
<dbReference type="InterPro" id="IPR036866">
    <property type="entry name" value="RibonucZ/Hydroxyglut_hydro"/>
</dbReference>
<reference evidence="9" key="1">
    <citation type="submission" date="2024-05" db="EMBL/GenBank/DDBJ databases">
        <authorList>
            <person name="Kim S."/>
            <person name="Heo J."/>
            <person name="Choi H."/>
            <person name="Choi Y."/>
            <person name="Kwon S.-W."/>
            <person name="Kim Y."/>
        </authorList>
    </citation>
    <scope>NUCLEOTIDE SEQUENCE</scope>
    <source>
        <strain evidence="9">KACC 23698</strain>
    </source>
</reference>
<evidence type="ECO:0000256" key="3">
    <source>
        <dbReference type="ARBA" id="ARBA00006759"/>
    </source>
</evidence>
<feature type="binding site" evidence="7">
    <location>
        <position position="171"/>
    </location>
    <ligand>
        <name>Zn(2+)</name>
        <dbReference type="ChEBI" id="CHEBI:29105"/>
        <label>2</label>
    </ligand>
</feature>
<feature type="binding site" evidence="7">
    <location>
        <position position="114"/>
    </location>
    <ligand>
        <name>Zn(2+)</name>
        <dbReference type="ChEBI" id="CHEBI:29105"/>
        <label>1</label>
    </ligand>
</feature>
<comment type="pathway">
    <text evidence="2 7">Secondary metabolite metabolism; methylglyoxal degradation; (R)-lactate from methylglyoxal: step 2/2.</text>
</comment>
<dbReference type="InterPro" id="IPR032282">
    <property type="entry name" value="HAGH_C"/>
</dbReference>
<comment type="catalytic activity">
    <reaction evidence="1 7">
        <text>an S-(2-hydroxyacyl)glutathione + H2O = a 2-hydroxy carboxylate + glutathione + H(+)</text>
        <dbReference type="Rhea" id="RHEA:21864"/>
        <dbReference type="ChEBI" id="CHEBI:15377"/>
        <dbReference type="ChEBI" id="CHEBI:15378"/>
        <dbReference type="ChEBI" id="CHEBI:57925"/>
        <dbReference type="ChEBI" id="CHEBI:58896"/>
        <dbReference type="ChEBI" id="CHEBI:71261"/>
        <dbReference type="EC" id="3.1.2.6"/>
    </reaction>
</comment>
<keyword evidence="4 7" id="KW-0479">Metal-binding</keyword>
<evidence type="ECO:0000256" key="5">
    <source>
        <dbReference type="ARBA" id="ARBA00022801"/>
    </source>
</evidence>
<comment type="cofactor">
    <cofactor evidence="7">
        <name>Zn(2+)</name>
        <dbReference type="ChEBI" id="CHEBI:29105"/>
    </cofactor>
    <text evidence="7">Binds 2 Zn(2+) ions per subunit.</text>
</comment>
<feature type="domain" description="Metallo-beta-lactamase" evidence="8">
    <location>
        <begin position="13"/>
        <end position="171"/>
    </location>
</feature>
<dbReference type="CDD" id="cd07723">
    <property type="entry name" value="hydroxyacylglutathione_hydrolase_MBL-fold"/>
    <property type="match status" value="1"/>
</dbReference>
<dbReference type="InterPro" id="IPR001279">
    <property type="entry name" value="Metallo-B-lactamas"/>
</dbReference>
<dbReference type="GO" id="GO:0004416">
    <property type="term" value="F:hydroxyacylglutathione hydrolase activity"/>
    <property type="evidence" value="ECO:0007669"/>
    <property type="project" value="UniProtKB-UniRule"/>
</dbReference>
<dbReference type="InterPro" id="IPR017782">
    <property type="entry name" value="Hydroxyacylglutathione_Hdrlase"/>
</dbReference>
<evidence type="ECO:0000256" key="7">
    <source>
        <dbReference type="HAMAP-Rule" id="MF_01374"/>
    </source>
</evidence>
<proteinExistence type="inferred from homology"/>
<comment type="subunit">
    <text evidence="7">Monomer.</text>
</comment>
<feature type="binding site" evidence="7">
    <location>
        <position position="56"/>
    </location>
    <ligand>
        <name>Zn(2+)</name>
        <dbReference type="ChEBI" id="CHEBI:29105"/>
        <label>1</label>
    </ligand>
</feature>
<comment type="similarity">
    <text evidence="3 7">Belongs to the metallo-beta-lactamase superfamily. Glyoxalase II family.</text>
</comment>
<keyword evidence="6 7" id="KW-0862">Zinc</keyword>
<dbReference type="PANTHER" id="PTHR43705">
    <property type="entry name" value="HYDROXYACYLGLUTATHIONE HYDROLASE"/>
    <property type="match status" value="1"/>
</dbReference>
<evidence type="ECO:0000256" key="6">
    <source>
        <dbReference type="ARBA" id="ARBA00022833"/>
    </source>
</evidence>
<dbReference type="HAMAP" id="MF_01374">
    <property type="entry name" value="Glyoxalase_2"/>
    <property type="match status" value="1"/>
</dbReference>
<dbReference type="EC" id="3.1.2.6" evidence="7"/>
<evidence type="ECO:0000256" key="2">
    <source>
        <dbReference type="ARBA" id="ARBA00004963"/>
    </source>
</evidence>
<feature type="binding site" evidence="7">
    <location>
        <position position="133"/>
    </location>
    <ligand>
        <name>Zn(2+)</name>
        <dbReference type="ChEBI" id="CHEBI:29105"/>
        <label>1</label>
    </ligand>
</feature>
<dbReference type="AlphaFoldDB" id="A0AAU7JCS6"/>
<dbReference type="SMART" id="SM00849">
    <property type="entry name" value="Lactamase_B"/>
    <property type="match status" value="1"/>
</dbReference>
<dbReference type="EMBL" id="CP157484">
    <property type="protein sequence ID" value="XBO38188.1"/>
    <property type="molecule type" value="Genomic_DNA"/>
</dbReference>
<keyword evidence="5 7" id="KW-0378">Hydrolase</keyword>
<evidence type="ECO:0000256" key="1">
    <source>
        <dbReference type="ARBA" id="ARBA00001623"/>
    </source>
</evidence>
<evidence type="ECO:0000256" key="4">
    <source>
        <dbReference type="ARBA" id="ARBA00022723"/>
    </source>
</evidence>
<feature type="binding site" evidence="7">
    <location>
        <position position="61"/>
    </location>
    <ligand>
        <name>Zn(2+)</name>
        <dbReference type="ChEBI" id="CHEBI:29105"/>
        <label>2</label>
    </ligand>
</feature>
<evidence type="ECO:0000313" key="9">
    <source>
        <dbReference type="EMBL" id="XBO38188.1"/>
    </source>
</evidence>
<dbReference type="GO" id="GO:0019243">
    <property type="term" value="P:methylglyoxal catabolic process to D-lactate via S-lactoyl-glutathione"/>
    <property type="evidence" value="ECO:0007669"/>
    <property type="project" value="UniProtKB-UniRule"/>
</dbReference>
<protein>
    <recommendedName>
        <fullName evidence="7">Hydroxyacylglutathione hydrolase</fullName>
        <ecNumber evidence="7">3.1.2.6</ecNumber>
    </recommendedName>
    <alternativeName>
        <fullName evidence="7">Glyoxalase II</fullName>
        <shortName evidence="7">Glx II</shortName>
    </alternativeName>
</protein>
<dbReference type="NCBIfam" id="TIGR03413">
    <property type="entry name" value="GSH_gloB"/>
    <property type="match status" value="1"/>
</dbReference>
<dbReference type="InterPro" id="IPR050110">
    <property type="entry name" value="Glyoxalase_II_hydrolase"/>
</dbReference>
<organism evidence="9">
    <name type="scientific">Alsobacter sp. KACC 23698</name>
    <dbReference type="NCBI Taxonomy" id="3149229"/>
    <lineage>
        <taxon>Bacteria</taxon>
        <taxon>Pseudomonadati</taxon>
        <taxon>Pseudomonadota</taxon>
        <taxon>Alphaproteobacteria</taxon>
        <taxon>Hyphomicrobiales</taxon>
        <taxon>Alsobacteraceae</taxon>
        <taxon>Alsobacter</taxon>
    </lineage>
</organism>
<dbReference type="PANTHER" id="PTHR43705:SF1">
    <property type="entry name" value="HYDROXYACYLGLUTATHIONE HYDROLASE GLOB"/>
    <property type="match status" value="1"/>
</dbReference>
<dbReference type="Pfam" id="PF16123">
    <property type="entry name" value="HAGH_C"/>
    <property type="match status" value="1"/>
</dbReference>